<keyword evidence="1" id="KW-0472">Membrane</keyword>
<evidence type="ECO:0000313" key="3">
    <source>
        <dbReference type="EMBL" id="MBI4132122.1"/>
    </source>
</evidence>
<dbReference type="AlphaFoldDB" id="A0A932YVD4"/>
<feature type="transmembrane region" description="Helical" evidence="1">
    <location>
        <begin position="131"/>
        <end position="153"/>
    </location>
</feature>
<keyword evidence="1" id="KW-0812">Transmembrane</keyword>
<feature type="transmembrane region" description="Helical" evidence="1">
    <location>
        <begin position="20"/>
        <end position="40"/>
    </location>
</feature>
<proteinExistence type="predicted"/>
<feature type="transmembrane region" description="Helical" evidence="1">
    <location>
        <begin position="98"/>
        <end position="119"/>
    </location>
</feature>
<reference evidence="3" key="1">
    <citation type="submission" date="2020-07" db="EMBL/GenBank/DDBJ databases">
        <title>Huge and variable diversity of episymbiotic CPR bacteria and DPANN archaea in groundwater ecosystems.</title>
        <authorList>
            <person name="He C.Y."/>
            <person name="Keren R."/>
            <person name="Whittaker M."/>
            <person name="Farag I.F."/>
            <person name="Doudna J."/>
            <person name="Cate J.H.D."/>
            <person name="Banfield J.F."/>
        </authorList>
    </citation>
    <scope>NUCLEOTIDE SEQUENCE</scope>
    <source>
        <strain evidence="3">NC_groundwater_1226_Ag_S-0.1um_59_124</strain>
    </source>
</reference>
<evidence type="ECO:0000259" key="2">
    <source>
        <dbReference type="Pfam" id="PF18920"/>
    </source>
</evidence>
<comment type="caution">
    <text evidence="3">The sequence shown here is derived from an EMBL/GenBank/DDBJ whole genome shotgun (WGS) entry which is preliminary data.</text>
</comment>
<accession>A0A932YVD4</accession>
<dbReference type="Pfam" id="PF18920">
    <property type="entry name" value="DUF5671"/>
    <property type="match status" value="1"/>
</dbReference>
<dbReference type="Proteomes" id="UP000704960">
    <property type="component" value="Unassembled WGS sequence"/>
</dbReference>
<dbReference type="InterPro" id="IPR043728">
    <property type="entry name" value="DUF5671"/>
</dbReference>
<evidence type="ECO:0000313" key="4">
    <source>
        <dbReference type="Proteomes" id="UP000704960"/>
    </source>
</evidence>
<dbReference type="EMBL" id="JACQMJ010000004">
    <property type="protein sequence ID" value="MBI4132122.1"/>
    <property type="molecule type" value="Genomic_DNA"/>
</dbReference>
<sequence length="317" mass="36084">MDTPERVIKATPGDVFRHLLAMITLYFSAVSFGMVVFSFIERWFPDPLAFPAGLNAGPLRWALSALVIVFPVYVWVSWANARAVVREPALRHLRSRRWLYYFTVFAAAAVIIGDLVVLVYNFLNGDLTTRFILKIAAVFFIATVIFAYYLWYLRRETMATADPRMRVFVFGVIGVVAAAAIGGFILAGSPFAERMRRFDDRRVSDLQAIQWQLINYWQKKDRLPQSIAELRDDISGFIPPRDPETGVAYEYRPLSSLQFELCAVFNAESRAQEKAMVLYAPVTDGRTPESWAHGEGSTCFTRTIDPELYRIGKPVLR</sequence>
<feature type="transmembrane region" description="Helical" evidence="1">
    <location>
        <begin position="165"/>
        <end position="187"/>
    </location>
</feature>
<organism evidence="3 4">
    <name type="scientific">Candidatus Sungiibacteriota bacterium</name>
    <dbReference type="NCBI Taxonomy" id="2750080"/>
    <lineage>
        <taxon>Bacteria</taxon>
        <taxon>Candidatus Sungiibacteriota</taxon>
    </lineage>
</organism>
<name>A0A932YVD4_9BACT</name>
<gene>
    <name evidence="3" type="ORF">HY474_00650</name>
</gene>
<feature type="domain" description="DUF5671" evidence="2">
    <location>
        <begin position="14"/>
        <end position="148"/>
    </location>
</feature>
<feature type="transmembrane region" description="Helical" evidence="1">
    <location>
        <begin position="60"/>
        <end position="78"/>
    </location>
</feature>
<protein>
    <recommendedName>
        <fullName evidence="2">DUF5671 domain-containing protein</fullName>
    </recommendedName>
</protein>
<evidence type="ECO:0000256" key="1">
    <source>
        <dbReference type="SAM" id="Phobius"/>
    </source>
</evidence>
<keyword evidence="1" id="KW-1133">Transmembrane helix</keyword>